<dbReference type="InterPro" id="IPR003819">
    <property type="entry name" value="TauD/TfdA-like"/>
</dbReference>
<dbReference type="PANTHER" id="PTHR30468">
    <property type="entry name" value="ALPHA-KETOGLUTARATE-DEPENDENT SULFONATE DIOXYGENASE"/>
    <property type="match status" value="1"/>
</dbReference>
<dbReference type="SUPFAM" id="SSF51197">
    <property type="entry name" value="Clavaminate synthase-like"/>
    <property type="match status" value="1"/>
</dbReference>
<keyword evidence="8" id="KW-1185">Reference proteome</keyword>
<evidence type="ECO:0000313" key="8">
    <source>
        <dbReference type="Proteomes" id="UP001479436"/>
    </source>
</evidence>
<keyword evidence="5" id="KW-0408">Iron</keyword>
<name>A0ABR2VN15_9FUNG</name>
<proteinExistence type="inferred from homology"/>
<keyword evidence="2" id="KW-0479">Metal-binding</keyword>
<evidence type="ECO:0000256" key="1">
    <source>
        <dbReference type="ARBA" id="ARBA00005896"/>
    </source>
</evidence>
<evidence type="ECO:0000256" key="4">
    <source>
        <dbReference type="ARBA" id="ARBA00023002"/>
    </source>
</evidence>
<protein>
    <recommendedName>
        <fullName evidence="6">TauD/TfdA-like domain-containing protein</fullName>
    </recommendedName>
</protein>
<keyword evidence="3" id="KW-0223">Dioxygenase</keyword>
<comment type="caution">
    <text evidence="7">The sequence shown here is derived from an EMBL/GenBank/DDBJ whole genome shotgun (WGS) entry which is preliminary data.</text>
</comment>
<comment type="similarity">
    <text evidence="1">Belongs to the TfdA dioxygenase family.</text>
</comment>
<dbReference type="EMBL" id="JASJQH010008988">
    <property type="protein sequence ID" value="KAK9685521.1"/>
    <property type="molecule type" value="Genomic_DNA"/>
</dbReference>
<feature type="domain" description="TauD/TfdA-like" evidence="6">
    <location>
        <begin position="48"/>
        <end position="311"/>
    </location>
</feature>
<dbReference type="Proteomes" id="UP001479436">
    <property type="component" value="Unassembled WGS sequence"/>
</dbReference>
<evidence type="ECO:0000256" key="2">
    <source>
        <dbReference type="ARBA" id="ARBA00022723"/>
    </source>
</evidence>
<gene>
    <name evidence="7" type="ORF">K7432_015465</name>
</gene>
<evidence type="ECO:0000256" key="3">
    <source>
        <dbReference type="ARBA" id="ARBA00022964"/>
    </source>
</evidence>
<dbReference type="Gene3D" id="3.60.130.10">
    <property type="entry name" value="Clavaminate synthase-like"/>
    <property type="match status" value="1"/>
</dbReference>
<evidence type="ECO:0000313" key="7">
    <source>
        <dbReference type="EMBL" id="KAK9685521.1"/>
    </source>
</evidence>
<dbReference type="InterPro" id="IPR042098">
    <property type="entry name" value="TauD-like_sf"/>
</dbReference>
<keyword evidence="4" id="KW-0560">Oxidoreductase</keyword>
<evidence type="ECO:0000259" key="6">
    <source>
        <dbReference type="Pfam" id="PF02668"/>
    </source>
</evidence>
<reference evidence="7 8" key="1">
    <citation type="submission" date="2023-04" db="EMBL/GenBank/DDBJ databases">
        <title>Genome of Basidiobolus ranarum AG-B5.</title>
        <authorList>
            <person name="Stajich J.E."/>
            <person name="Carter-House D."/>
            <person name="Gryganskyi A."/>
        </authorList>
    </citation>
    <scope>NUCLEOTIDE SEQUENCE [LARGE SCALE GENOMIC DNA]</scope>
    <source>
        <strain evidence="7 8">AG-B5</strain>
    </source>
</reference>
<dbReference type="Pfam" id="PF02668">
    <property type="entry name" value="TauD"/>
    <property type="match status" value="1"/>
</dbReference>
<dbReference type="PANTHER" id="PTHR30468:SF10">
    <property type="entry name" value="TAUD_TFDA-LIKE DOMAIN-CONTAINING PROTEIN"/>
    <property type="match status" value="1"/>
</dbReference>
<dbReference type="InterPro" id="IPR051323">
    <property type="entry name" value="AtsK-like"/>
</dbReference>
<evidence type="ECO:0000256" key="5">
    <source>
        <dbReference type="ARBA" id="ARBA00023004"/>
    </source>
</evidence>
<accession>A0ABR2VN15</accession>
<organism evidence="7 8">
    <name type="scientific">Basidiobolus ranarum</name>
    <dbReference type="NCBI Taxonomy" id="34480"/>
    <lineage>
        <taxon>Eukaryota</taxon>
        <taxon>Fungi</taxon>
        <taxon>Fungi incertae sedis</taxon>
        <taxon>Zoopagomycota</taxon>
        <taxon>Entomophthoromycotina</taxon>
        <taxon>Basidiobolomycetes</taxon>
        <taxon>Basidiobolales</taxon>
        <taxon>Basidiobolaceae</taxon>
        <taxon>Basidiobolus</taxon>
    </lineage>
</organism>
<sequence>MTVTSQENTTSSKNISNNSFNEYRNLKYIQGFNAHPKYKNLLEAATKRTDLTPSIGTEIEGLQLAQLTDDQLEDLLALAAERGVVFFREQNFSQEDEVAFGRRLGELHIHPFIPTPDSYPEIVIPSGAGKTSAYVEDLYRKGSWHTDISFEERPASFSILQLKQVPRTGGDTLWSNSYALYDKLSPEFKVFLEKLTAVHSGGVFIKLAELSGKSLTREVPTHTEHPLVRTNPLTNQKGLFVNAVFTKAIKGLTPVESDIILDFLFAHLQRSHEAQVRWTWTANSVAIWDNRSTQHNATFDYYPYLRYGERVTVVGERPYFDPNSTTEAEVKAPQIEALLEKLKLDQSAL</sequence>